<comment type="subunit">
    <text evidence="7">Heterodimer of an alpha and a beta subunit. Different beta subunits determine nucleotide specificity. Together with the ATP-specific beta subunit SUCLA2, forms an ADP-forming succinyl-CoA synthetase (A-SCS). Together with the GTP-specific beta subunit SUCLG2 forms a GDP-forming succinyl-CoA synthetase (G-SCS).</text>
</comment>
<evidence type="ECO:0000256" key="5">
    <source>
        <dbReference type="ARBA" id="ARBA00022741"/>
    </source>
</evidence>
<dbReference type="EMBL" id="QEFC01002757">
    <property type="protein sequence ID" value="KAE9450779.1"/>
    <property type="molecule type" value="Genomic_DNA"/>
</dbReference>
<keyword evidence="3" id="KW-0816">Tricarboxylic acid cycle</keyword>
<comment type="caution">
    <text evidence="9">The sequence shown here is derived from an EMBL/GenBank/DDBJ whole genome shotgun (WGS) entry which is preliminary data.</text>
</comment>
<evidence type="ECO:0000256" key="7">
    <source>
        <dbReference type="ARBA" id="ARBA00061754"/>
    </source>
</evidence>
<dbReference type="SUPFAM" id="SSF51735">
    <property type="entry name" value="NAD(P)-binding Rossmann-fold domains"/>
    <property type="match status" value="1"/>
</dbReference>
<comment type="catalytic activity">
    <reaction evidence="6">
        <text>succinate + ATP + CoA = succinyl-CoA + ADP + phosphate</text>
        <dbReference type="Rhea" id="RHEA:17661"/>
        <dbReference type="ChEBI" id="CHEBI:30031"/>
        <dbReference type="ChEBI" id="CHEBI:30616"/>
        <dbReference type="ChEBI" id="CHEBI:43474"/>
        <dbReference type="ChEBI" id="CHEBI:57287"/>
        <dbReference type="ChEBI" id="CHEBI:57292"/>
        <dbReference type="ChEBI" id="CHEBI:456216"/>
        <dbReference type="EC" id="6.2.1.5"/>
    </reaction>
</comment>
<dbReference type="PANTHER" id="PTHR11117:SF2">
    <property type="entry name" value="SUCCINATE--COA LIGASE [ADP_GDP-FORMING] SUBUNIT ALPHA, MITOCHONDRIAL"/>
    <property type="match status" value="1"/>
</dbReference>
<dbReference type="InterPro" id="IPR033847">
    <property type="entry name" value="Citrt_syn/SCS-alpha_CS"/>
</dbReference>
<keyword evidence="4" id="KW-0436">Ligase</keyword>
<dbReference type="GO" id="GO:0006105">
    <property type="term" value="P:succinate metabolic process"/>
    <property type="evidence" value="ECO:0007669"/>
    <property type="project" value="UniProtKB-ARBA"/>
</dbReference>
<dbReference type="InterPro" id="IPR005810">
    <property type="entry name" value="CoA_lig_alpha"/>
</dbReference>
<dbReference type="Pfam" id="PF00549">
    <property type="entry name" value="Ligase_CoA"/>
    <property type="match status" value="1"/>
</dbReference>
<dbReference type="Proteomes" id="UP000428333">
    <property type="component" value="Linkage Group LG10"/>
</dbReference>
<dbReference type="FunFam" id="3.40.50.261:FF:000005">
    <property type="entry name" value="Succinate--CoA ligase [ADP-forming] subunit alpha, mitochondrial"/>
    <property type="match status" value="1"/>
</dbReference>
<dbReference type="InterPro" id="IPR016102">
    <property type="entry name" value="Succinyl-CoA_synth-like"/>
</dbReference>
<dbReference type="Gene3D" id="3.40.50.720">
    <property type="entry name" value="NAD(P)-binding Rossmann-like Domain"/>
    <property type="match status" value="1"/>
</dbReference>
<comment type="subunit">
    <text evidence="2">Heterooctamer of 4 alpha and 4 beta chains.</text>
</comment>
<evidence type="ECO:0000313" key="9">
    <source>
        <dbReference type="EMBL" id="KAE9450779.1"/>
    </source>
</evidence>
<comment type="pathway">
    <text evidence="1">Carbohydrate metabolism; tricarboxylic acid cycle; succinate from succinyl-CoA (ligase route): step 1/1.</text>
</comment>
<dbReference type="Gene3D" id="3.40.50.261">
    <property type="entry name" value="Succinyl-CoA synthetase domains"/>
    <property type="match status" value="1"/>
</dbReference>
<evidence type="ECO:0000256" key="3">
    <source>
        <dbReference type="ARBA" id="ARBA00022532"/>
    </source>
</evidence>
<reference evidence="9 10" key="1">
    <citation type="journal article" date="2019" name="Genome Biol. Evol.">
        <title>The Rhododendron genome and chromosomal organization provide insight into shared whole-genome duplications across the heath family (Ericaceae).</title>
        <authorList>
            <person name="Soza V.L."/>
            <person name="Lindsley D."/>
            <person name="Waalkes A."/>
            <person name="Ramage E."/>
            <person name="Patwardhan R.P."/>
            <person name="Burton J.N."/>
            <person name="Adey A."/>
            <person name="Kumar A."/>
            <person name="Qiu R."/>
            <person name="Shendure J."/>
            <person name="Hall B."/>
        </authorList>
    </citation>
    <scope>NUCLEOTIDE SEQUENCE [LARGE SCALE GENOMIC DNA]</scope>
    <source>
        <strain evidence="9">RSF 1966-606</strain>
    </source>
</reference>
<organism evidence="9 10">
    <name type="scientific">Rhododendron williamsianum</name>
    <dbReference type="NCBI Taxonomy" id="262921"/>
    <lineage>
        <taxon>Eukaryota</taxon>
        <taxon>Viridiplantae</taxon>
        <taxon>Streptophyta</taxon>
        <taxon>Embryophyta</taxon>
        <taxon>Tracheophyta</taxon>
        <taxon>Spermatophyta</taxon>
        <taxon>Magnoliopsida</taxon>
        <taxon>eudicotyledons</taxon>
        <taxon>Gunneridae</taxon>
        <taxon>Pentapetalae</taxon>
        <taxon>asterids</taxon>
        <taxon>Ericales</taxon>
        <taxon>Ericaceae</taxon>
        <taxon>Ericoideae</taxon>
        <taxon>Rhodoreae</taxon>
        <taxon>Rhododendron</taxon>
    </lineage>
</organism>
<sequence>MSRQARRLVANLSTLLPPCSSSHAAVNQSRHFAAAAAPPPAVFVDKNTRVLCQGITGKNGTFHTEQAIEYGTKMVGGVTPKKGGTEHLGLPVFNSVAEAKAETKANASVIYVPPPFAAAAIMEAMEAELDLVVCITEGIPQHDMMAFLQLRYQIKGECHDGSYGTKDEGITWLDVKKHKVLLLIVKSMTAFMIYDNQGAADDGYATLPIPLALVIAFYIGVDSCKLQVRVKAALNKQSKTRLIGPNCPGIIKPGECKIGIMPGYIHKPGRIGIVSRSGTLTYEAVFQTTAVGLGQSTCVGVGGDPFNGTNFVDCLEKFLVDPQTEGIILIGEIGGTAEEDAAALIKESGTQKPVVAFIAGLTAPPGRRMGHAGAIVSGGKGTAQDKIKTLREAGVTVVESPAKIGSAMLDVFKQRGLA</sequence>
<evidence type="ECO:0000259" key="8">
    <source>
        <dbReference type="SMART" id="SM00881"/>
    </source>
</evidence>
<dbReference type="InterPro" id="IPR005811">
    <property type="entry name" value="SUCC_ACL_C"/>
</dbReference>
<keyword evidence="10" id="KW-1185">Reference proteome</keyword>
<dbReference type="Pfam" id="PF02629">
    <property type="entry name" value="CoA_binding"/>
    <property type="match status" value="1"/>
</dbReference>
<dbReference type="InterPro" id="IPR003781">
    <property type="entry name" value="CoA-bd"/>
</dbReference>
<dbReference type="AlphaFoldDB" id="A0A6A4L6B0"/>
<dbReference type="PANTHER" id="PTHR11117">
    <property type="entry name" value="SUCCINYL-COA LIGASE SUBUNIT ALPHA"/>
    <property type="match status" value="1"/>
</dbReference>
<dbReference type="GO" id="GO:0000166">
    <property type="term" value="F:nucleotide binding"/>
    <property type="evidence" value="ECO:0007669"/>
    <property type="project" value="UniProtKB-KW"/>
</dbReference>
<dbReference type="GO" id="GO:0009361">
    <property type="term" value="C:succinate-CoA ligase complex (ADP-forming)"/>
    <property type="evidence" value="ECO:0007669"/>
    <property type="project" value="TreeGrafter"/>
</dbReference>
<protein>
    <recommendedName>
        <fullName evidence="8">CoA-binding domain-containing protein</fullName>
    </recommendedName>
</protein>
<dbReference type="GO" id="GO:0005739">
    <property type="term" value="C:mitochondrion"/>
    <property type="evidence" value="ECO:0007669"/>
    <property type="project" value="TreeGrafter"/>
</dbReference>
<dbReference type="FunFam" id="3.40.50.720:FF:000002">
    <property type="entry name" value="Succinate--CoA ligase [ADP-forming] subunit alpha"/>
    <property type="match status" value="1"/>
</dbReference>
<dbReference type="GO" id="GO:0006104">
    <property type="term" value="P:succinyl-CoA metabolic process"/>
    <property type="evidence" value="ECO:0007669"/>
    <property type="project" value="UniProtKB-ARBA"/>
</dbReference>
<dbReference type="GO" id="GO:0004775">
    <property type="term" value="F:succinate-CoA ligase (ADP-forming) activity"/>
    <property type="evidence" value="ECO:0007669"/>
    <property type="project" value="UniProtKB-EC"/>
</dbReference>
<feature type="domain" description="CoA-binding" evidence="8">
    <location>
        <begin position="43"/>
        <end position="139"/>
    </location>
</feature>
<name>A0A6A4L6B0_9ERIC</name>
<dbReference type="GO" id="GO:0004776">
    <property type="term" value="F:succinate-CoA ligase (GDP-forming) activity"/>
    <property type="evidence" value="ECO:0007669"/>
    <property type="project" value="TreeGrafter"/>
</dbReference>
<evidence type="ECO:0000256" key="1">
    <source>
        <dbReference type="ARBA" id="ARBA00005064"/>
    </source>
</evidence>
<evidence type="ECO:0000313" key="10">
    <source>
        <dbReference type="Proteomes" id="UP000428333"/>
    </source>
</evidence>
<gene>
    <name evidence="9" type="ORF">C3L33_17325</name>
</gene>
<dbReference type="InterPro" id="IPR017440">
    <property type="entry name" value="Cit_synth/succinyl-CoA_lig_AS"/>
</dbReference>
<dbReference type="SMART" id="SM00881">
    <property type="entry name" value="CoA_binding"/>
    <property type="match status" value="1"/>
</dbReference>
<dbReference type="HAMAP" id="MF_01988">
    <property type="entry name" value="Succ_CoA_alpha"/>
    <property type="match status" value="1"/>
</dbReference>
<dbReference type="InterPro" id="IPR036291">
    <property type="entry name" value="NAD(P)-bd_dom_sf"/>
</dbReference>
<dbReference type="PROSITE" id="PS01216">
    <property type="entry name" value="SUCCINYL_COA_LIG_1"/>
    <property type="match status" value="1"/>
</dbReference>
<keyword evidence="5" id="KW-0547">Nucleotide-binding</keyword>
<dbReference type="PROSITE" id="PS00399">
    <property type="entry name" value="SUCCINYL_COA_LIG_2"/>
    <property type="match status" value="1"/>
</dbReference>
<dbReference type="SUPFAM" id="SSF52210">
    <property type="entry name" value="Succinyl-CoA synthetase domains"/>
    <property type="match status" value="1"/>
</dbReference>
<evidence type="ECO:0000256" key="6">
    <source>
        <dbReference type="ARBA" id="ARBA00050456"/>
    </source>
</evidence>
<accession>A0A6A4L6B0</accession>
<dbReference type="OrthoDB" id="1664372at2759"/>
<evidence type="ECO:0000256" key="2">
    <source>
        <dbReference type="ARBA" id="ARBA00011412"/>
    </source>
</evidence>
<dbReference type="GO" id="GO:0006099">
    <property type="term" value="P:tricarboxylic acid cycle"/>
    <property type="evidence" value="ECO:0007669"/>
    <property type="project" value="UniProtKB-KW"/>
</dbReference>
<feature type="non-terminal residue" evidence="9">
    <location>
        <position position="1"/>
    </location>
</feature>
<proteinExistence type="inferred from homology"/>
<evidence type="ECO:0000256" key="4">
    <source>
        <dbReference type="ARBA" id="ARBA00022598"/>
    </source>
</evidence>